<comment type="subcellular location">
    <subcellularLocation>
        <location evidence="1">Cell membrane</location>
        <topology evidence="1">Multi-pass membrane protein</topology>
    </subcellularLocation>
</comment>
<dbReference type="AlphaFoldDB" id="A0A9P0DBC4"/>
<organism evidence="9 10">
    <name type="scientific">Psylliodes chrysocephalus</name>
    <dbReference type="NCBI Taxonomy" id="3402493"/>
    <lineage>
        <taxon>Eukaryota</taxon>
        <taxon>Metazoa</taxon>
        <taxon>Ecdysozoa</taxon>
        <taxon>Arthropoda</taxon>
        <taxon>Hexapoda</taxon>
        <taxon>Insecta</taxon>
        <taxon>Pterygota</taxon>
        <taxon>Neoptera</taxon>
        <taxon>Endopterygota</taxon>
        <taxon>Coleoptera</taxon>
        <taxon>Polyphaga</taxon>
        <taxon>Cucujiformia</taxon>
        <taxon>Chrysomeloidea</taxon>
        <taxon>Chrysomelidae</taxon>
        <taxon>Galerucinae</taxon>
        <taxon>Alticini</taxon>
        <taxon>Psylliodes</taxon>
    </lineage>
</organism>
<keyword evidence="4 8" id="KW-1133">Transmembrane helix</keyword>
<evidence type="ECO:0000256" key="8">
    <source>
        <dbReference type="SAM" id="Phobius"/>
    </source>
</evidence>
<evidence type="ECO:0000256" key="5">
    <source>
        <dbReference type="ARBA" id="ARBA00023136"/>
    </source>
</evidence>
<keyword evidence="7" id="KW-0325">Glycoprotein</keyword>
<dbReference type="PANTHER" id="PTHR42643">
    <property type="entry name" value="IONOTROPIC RECEPTOR 20A-RELATED"/>
    <property type="match status" value="1"/>
</dbReference>
<gene>
    <name evidence="9" type="ORF">PSYICH_LOCUS15615</name>
</gene>
<reference evidence="9" key="1">
    <citation type="submission" date="2022-01" db="EMBL/GenBank/DDBJ databases">
        <authorList>
            <person name="King R."/>
        </authorList>
    </citation>
    <scope>NUCLEOTIDE SEQUENCE</scope>
</reference>
<evidence type="ECO:0000256" key="4">
    <source>
        <dbReference type="ARBA" id="ARBA00022989"/>
    </source>
</evidence>
<evidence type="ECO:0000256" key="6">
    <source>
        <dbReference type="ARBA" id="ARBA00023170"/>
    </source>
</evidence>
<evidence type="ECO:0008006" key="11">
    <source>
        <dbReference type="Google" id="ProtNLM"/>
    </source>
</evidence>
<dbReference type="InterPro" id="IPR052192">
    <property type="entry name" value="Insect_Ionotropic_Sensory_Rcpt"/>
</dbReference>
<accession>A0A9P0DBC4</accession>
<keyword evidence="10" id="KW-1185">Reference proteome</keyword>
<evidence type="ECO:0000256" key="2">
    <source>
        <dbReference type="ARBA" id="ARBA00022475"/>
    </source>
</evidence>
<sequence length="387" mass="45033">MAEPVELFNSPSQWDQCNLKCGVDANVLINLSKYLNFTIVVDDDPVVYYGTFYKNGFVTGALGKVLRKEVDFAANSRFIDVLKRIEYSIPIDMEKMCIVIPKALKKPSWTAIFNCFNIFVWLLILIIEVLSLVFWQMLQKARYSWMVIYGISITVTTAIPKNSRFKYLLVAFMMYSLVISTIFQGNLVKSYGRVQYYPDMTVTDFLNSKIKIYTSYIHIFDDIENDEFKILKTKIVDNSKSNISNMYQIERDNNRAALVRKTDAKFMINSHFLDSSGNPKLHVIPHCPRSFFLAYTFPEESPYLWEFNRVLIRLVEGGLISKWKDFSSYSMDRQNSSWQYENPARSLPLLDLIYAFYILTGGSIVAIAIFILEVYIFRENRLDILQN</sequence>
<evidence type="ECO:0000313" key="9">
    <source>
        <dbReference type="EMBL" id="CAH1115831.1"/>
    </source>
</evidence>
<dbReference type="Proteomes" id="UP001153636">
    <property type="component" value="Chromosome 9"/>
</dbReference>
<feature type="transmembrane region" description="Helical" evidence="8">
    <location>
        <begin position="111"/>
        <end position="137"/>
    </location>
</feature>
<dbReference type="GO" id="GO:0005886">
    <property type="term" value="C:plasma membrane"/>
    <property type="evidence" value="ECO:0007669"/>
    <property type="project" value="UniProtKB-SubCell"/>
</dbReference>
<proteinExistence type="predicted"/>
<dbReference type="EMBL" id="OV651821">
    <property type="protein sequence ID" value="CAH1115831.1"/>
    <property type="molecule type" value="Genomic_DNA"/>
</dbReference>
<keyword evidence="5 8" id="KW-0472">Membrane</keyword>
<evidence type="ECO:0000256" key="7">
    <source>
        <dbReference type="ARBA" id="ARBA00023180"/>
    </source>
</evidence>
<dbReference type="SUPFAM" id="SSF53850">
    <property type="entry name" value="Periplasmic binding protein-like II"/>
    <property type="match status" value="1"/>
</dbReference>
<keyword evidence="2" id="KW-1003">Cell membrane</keyword>
<evidence type="ECO:0000256" key="3">
    <source>
        <dbReference type="ARBA" id="ARBA00022692"/>
    </source>
</evidence>
<dbReference type="OrthoDB" id="8195814at2759"/>
<name>A0A9P0DBC4_9CUCU</name>
<keyword evidence="6" id="KW-0675">Receptor</keyword>
<keyword evidence="3 8" id="KW-0812">Transmembrane</keyword>
<evidence type="ECO:0000313" key="10">
    <source>
        <dbReference type="Proteomes" id="UP001153636"/>
    </source>
</evidence>
<dbReference type="Gene3D" id="3.40.190.10">
    <property type="entry name" value="Periplasmic binding protein-like II"/>
    <property type="match status" value="1"/>
</dbReference>
<feature type="transmembrane region" description="Helical" evidence="8">
    <location>
        <begin position="352"/>
        <end position="377"/>
    </location>
</feature>
<protein>
    <recommendedName>
        <fullName evidence="11">Ionotropic receptor</fullName>
    </recommendedName>
</protein>
<dbReference type="PANTHER" id="PTHR42643:SF38">
    <property type="entry name" value="IONOTROPIC RECEPTOR 100A"/>
    <property type="match status" value="1"/>
</dbReference>
<evidence type="ECO:0000256" key="1">
    <source>
        <dbReference type="ARBA" id="ARBA00004651"/>
    </source>
</evidence>
<feature type="transmembrane region" description="Helical" evidence="8">
    <location>
        <begin position="143"/>
        <end position="160"/>
    </location>
</feature>
<feature type="transmembrane region" description="Helical" evidence="8">
    <location>
        <begin position="167"/>
        <end position="187"/>
    </location>
</feature>